<comment type="similarity">
    <text evidence="1 3 7">Belongs to the Glu/Leu/Phe/Val dehydrogenases family.</text>
</comment>
<dbReference type="Pfam" id="PF02812">
    <property type="entry name" value="ELFV_dehydrog_N"/>
    <property type="match status" value="1"/>
</dbReference>
<evidence type="ECO:0000256" key="5">
    <source>
        <dbReference type="PIRSR" id="PIRSR000185-2"/>
    </source>
</evidence>
<feature type="domain" description="Glutamate/phenylalanine/leucine/valine/L-tryptophan dehydrogenase C-terminal" evidence="8">
    <location>
        <begin position="184"/>
        <end position="427"/>
    </location>
</feature>
<accession>A0A7U9TJJ8</accession>
<dbReference type="SUPFAM" id="SSF51735">
    <property type="entry name" value="NAD(P)-binding Rossmann-fold domains"/>
    <property type="match status" value="1"/>
</dbReference>
<dbReference type="GO" id="GO:0004352">
    <property type="term" value="F:glutamate dehydrogenase (NAD+) activity"/>
    <property type="evidence" value="ECO:0007669"/>
    <property type="project" value="TreeGrafter"/>
</dbReference>
<dbReference type="EMBL" id="AP024412">
    <property type="protein sequence ID" value="BCR35891.1"/>
    <property type="molecule type" value="Genomic_DNA"/>
</dbReference>
<feature type="binding site" evidence="5">
    <location>
        <position position="71"/>
    </location>
    <ligand>
        <name>substrate</name>
    </ligand>
</feature>
<evidence type="ECO:0000256" key="1">
    <source>
        <dbReference type="ARBA" id="ARBA00006382"/>
    </source>
</evidence>
<protein>
    <recommendedName>
        <fullName evidence="3">Glutamate dehydrogenase</fullName>
    </recommendedName>
</protein>
<dbReference type="InterPro" id="IPR006097">
    <property type="entry name" value="Glu/Leu/Phe/Val/Trp_DH_dimer"/>
</dbReference>
<dbReference type="AlphaFoldDB" id="A0A7U9TJJ8"/>
<evidence type="ECO:0000256" key="6">
    <source>
        <dbReference type="PIRSR" id="PIRSR000185-3"/>
    </source>
</evidence>
<dbReference type="PRINTS" id="PR00082">
    <property type="entry name" value="GLFDHDRGNASE"/>
</dbReference>
<dbReference type="InterPro" id="IPR036291">
    <property type="entry name" value="NAD(P)-bd_dom_sf"/>
</dbReference>
<organism evidence="9 10">
    <name type="scientific">Mariniplasma anaerobium</name>
    <dbReference type="NCBI Taxonomy" id="2735436"/>
    <lineage>
        <taxon>Bacteria</taxon>
        <taxon>Bacillati</taxon>
        <taxon>Mycoplasmatota</taxon>
        <taxon>Mollicutes</taxon>
        <taxon>Acholeplasmatales</taxon>
        <taxon>Acholeplasmataceae</taxon>
        <taxon>Mariniplasma</taxon>
    </lineage>
</organism>
<sequence length="429" mass="47651">MKEQNYNAYLIAQKQFDNVAENINLEQAAKDILRQPKREIHITIPVKMDNGITKVFKGFRISHNDARGPAKGGIRFHPEETVDTVRALSMWMTWKCAVVDIPLGGGKGGVICDPREMSLGEQERLCRGYVRELSKNVGPVIDVAAPDVMTNSQHMLWMLDELEVIYGGHYPGAITGKPVGMGGSLGRNEATGYGVIYTVREALKALGLDIKNTTASLQGFGKVGLYAAKLYTKLGGKVIAISSWDIHDKKAYTYRNLDGIPILEIEKITNGYGTINKTEAIEKLGCECLDGDDWIKQDVDILLPCALENQITKDNVKQISKQVKMIAEGANGPTTPEADEVIKNRKIFLIPDFLCNAGGVTCSYFEQVQCNMNYYWGLDEVLTKLDIKMTDAFHAVYKLAMKKDLYMRDAAYGIAITRVADAVRLRGWI</sequence>
<dbReference type="SUPFAM" id="SSF53223">
    <property type="entry name" value="Aminoacid dehydrogenase-like, N-terminal domain"/>
    <property type="match status" value="1"/>
</dbReference>
<feature type="binding site" evidence="5">
    <location>
        <position position="191"/>
    </location>
    <ligand>
        <name>NAD(+)</name>
        <dbReference type="ChEBI" id="CHEBI:57540"/>
    </ligand>
</feature>
<dbReference type="GO" id="GO:0000166">
    <property type="term" value="F:nucleotide binding"/>
    <property type="evidence" value="ECO:0007669"/>
    <property type="project" value="UniProtKB-KW"/>
</dbReference>
<evidence type="ECO:0000259" key="8">
    <source>
        <dbReference type="SMART" id="SM00839"/>
    </source>
</evidence>
<dbReference type="InterPro" id="IPR006096">
    <property type="entry name" value="Glu/Leu/Phe/Val/Trp_DH_C"/>
</dbReference>
<dbReference type="InterPro" id="IPR033922">
    <property type="entry name" value="NAD_bind_Glu_DH"/>
</dbReference>
<dbReference type="InterPro" id="IPR014362">
    <property type="entry name" value="Glu_DH"/>
</dbReference>
<dbReference type="Proteomes" id="UP000620133">
    <property type="component" value="Chromosome"/>
</dbReference>
<dbReference type="Gene3D" id="3.40.50.10860">
    <property type="entry name" value="Leucine Dehydrogenase, chain A, domain 1"/>
    <property type="match status" value="1"/>
</dbReference>
<dbReference type="Gene3D" id="3.40.50.720">
    <property type="entry name" value="NAD(P)-binding Rossmann-like Domain"/>
    <property type="match status" value="1"/>
</dbReference>
<evidence type="ECO:0000313" key="10">
    <source>
        <dbReference type="Proteomes" id="UP000620133"/>
    </source>
</evidence>
<dbReference type="RefSeq" id="WP_176238722.1">
    <property type="nucleotide sequence ID" value="NZ_AP024412.1"/>
</dbReference>
<feature type="active site" description="Proton donor" evidence="4">
    <location>
        <position position="107"/>
    </location>
</feature>
<feature type="binding site" evidence="5">
    <location>
        <position position="95"/>
    </location>
    <ligand>
        <name>substrate</name>
    </ligand>
</feature>
<evidence type="ECO:0000256" key="2">
    <source>
        <dbReference type="ARBA" id="ARBA00023002"/>
    </source>
</evidence>
<evidence type="ECO:0000256" key="3">
    <source>
        <dbReference type="PIRNR" id="PIRNR000185"/>
    </source>
</evidence>
<dbReference type="PANTHER" id="PTHR11606:SF13">
    <property type="entry name" value="GLUTAMATE DEHYDROGENASE 1, MITOCHONDRIAL"/>
    <property type="match status" value="1"/>
</dbReference>
<reference evidence="9" key="1">
    <citation type="submission" date="2021-01" db="EMBL/GenBank/DDBJ databases">
        <title>Draft genome sequence of Acholeplasmataceae bacterium strain Mahy22.</title>
        <authorList>
            <person name="Watanabe M."/>
            <person name="Kojima H."/>
            <person name="Fukui M."/>
        </authorList>
    </citation>
    <scope>NUCLEOTIDE SEQUENCE</scope>
    <source>
        <strain evidence="9">Mahy22</strain>
    </source>
</reference>
<keyword evidence="5" id="KW-0520">NAD</keyword>
<dbReference type="SMART" id="SM00839">
    <property type="entry name" value="ELFV_dehydrog"/>
    <property type="match status" value="1"/>
</dbReference>
<dbReference type="PROSITE" id="PS00074">
    <property type="entry name" value="GLFV_DEHYDROGENASE"/>
    <property type="match status" value="1"/>
</dbReference>
<dbReference type="KEGG" id="manr:MPAN_007840"/>
<dbReference type="InterPro" id="IPR033524">
    <property type="entry name" value="Glu/Leu/Phe/Val_DH_AS"/>
</dbReference>
<evidence type="ECO:0000256" key="7">
    <source>
        <dbReference type="RuleBase" id="RU004417"/>
    </source>
</evidence>
<feature type="binding site" evidence="5">
    <location>
        <position position="363"/>
    </location>
    <ligand>
        <name>substrate</name>
    </ligand>
</feature>
<evidence type="ECO:0000313" key="9">
    <source>
        <dbReference type="EMBL" id="BCR35891.1"/>
    </source>
</evidence>
<name>A0A7U9TJJ8_9MOLU</name>
<dbReference type="InterPro" id="IPR006095">
    <property type="entry name" value="Glu/Leu/Phe/Val/Trp_DH"/>
</dbReference>
<evidence type="ECO:0000256" key="4">
    <source>
        <dbReference type="PIRSR" id="PIRSR000185-1"/>
    </source>
</evidence>
<dbReference type="CDD" id="cd01076">
    <property type="entry name" value="NAD_bind_1_Glu_DH"/>
    <property type="match status" value="1"/>
</dbReference>
<feature type="site" description="Important for catalysis" evidence="6">
    <location>
        <position position="147"/>
    </location>
</feature>
<gene>
    <name evidence="9" type="ORF">MPAN_007840</name>
</gene>
<dbReference type="InterPro" id="IPR046346">
    <property type="entry name" value="Aminoacid_DH-like_N_sf"/>
</dbReference>
<dbReference type="PANTHER" id="PTHR11606">
    <property type="entry name" value="GLUTAMATE DEHYDROGENASE"/>
    <property type="match status" value="1"/>
</dbReference>
<proteinExistence type="inferred from homology"/>
<dbReference type="GO" id="GO:0006538">
    <property type="term" value="P:L-glutamate catabolic process"/>
    <property type="evidence" value="ECO:0007669"/>
    <property type="project" value="TreeGrafter"/>
</dbReference>
<keyword evidence="5" id="KW-0547">Nucleotide-binding</keyword>
<keyword evidence="10" id="KW-1185">Reference proteome</keyword>
<keyword evidence="2 3" id="KW-0560">Oxidoreductase</keyword>
<dbReference type="Pfam" id="PF00208">
    <property type="entry name" value="ELFV_dehydrog"/>
    <property type="match status" value="1"/>
</dbReference>
<dbReference type="PIRSF" id="PIRSF000185">
    <property type="entry name" value="Glu_DH"/>
    <property type="match status" value="1"/>
</dbReference>